<evidence type="ECO:0000256" key="1">
    <source>
        <dbReference type="SAM" id="MobiDB-lite"/>
    </source>
</evidence>
<sequence>MLAQTLPACNFAQLSPKTFGTTILNQRVQWVNEANPNVRRINFDATERVGDSTTRLPTLFRPNWPHDAPSELDTTPEGRDSFPCRRRHCLRATVFVCAFVLSYAETHQCFPLIPSTSRPRNFRGPNIDITHGWNDTMCNVVDLSELCNAVLEHTSSCGLMDRIASNLRSGWYASSSLCCQAGIEPQGVSRETGSTLPSCCSGLSPATGRCCYLRHALAALLDLGFDLYPATDSHKAWDNGGIMPETGANGG</sequence>
<keyword evidence="3" id="KW-1185">Reference proteome</keyword>
<feature type="region of interest" description="Disordered" evidence="1">
    <location>
        <begin position="56"/>
        <end position="78"/>
    </location>
</feature>
<organism evidence="2 3">
    <name type="scientific">Mycena alexandri</name>
    <dbReference type="NCBI Taxonomy" id="1745969"/>
    <lineage>
        <taxon>Eukaryota</taxon>
        <taxon>Fungi</taxon>
        <taxon>Dikarya</taxon>
        <taxon>Basidiomycota</taxon>
        <taxon>Agaricomycotina</taxon>
        <taxon>Agaricomycetes</taxon>
        <taxon>Agaricomycetidae</taxon>
        <taxon>Agaricales</taxon>
        <taxon>Marasmiineae</taxon>
        <taxon>Mycenaceae</taxon>
        <taxon>Mycena</taxon>
    </lineage>
</organism>
<evidence type="ECO:0000313" key="2">
    <source>
        <dbReference type="EMBL" id="KAJ7026453.1"/>
    </source>
</evidence>
<dbReference type="EMBL" id="JARJCM010000138">
    <property type="protein sequence ID" value="KAJ7026453.1"/>
    <property type="molecule type" value="Genomic_DNA"/>
</dbReference>
<accession>A0AAD6WTD7</accession>
<protein>
    <submittedName>
        <fullName evidence="2">Uncharacterized protein</fullName>
    </submittedName>
</protein>
<dbReference type="AlphaFoldDB" id="A0AAD6WTD7"/>
<dbReference type="Proteomes" id="UP001218188">
    <property type="component" value="Unassembled WGS sequence"/>
</dbReference>
<gene>
    <name evidence="2" type="ORF">C8F04DRAFT_1238630</name>
</gene>
<evidence type="ECO:0000313" key="3">
    <source>
        <dbReference type="Proteomes" id="UP001218188"/>
    </source>
</evidence>
<reference evidence="2" key="1">
    <citation type="submission" date="2023-03" db="EMBL/GenBank/DDBJ databases">
        <title>Massive genome expansion in bonnet fungi (Mycena s.s.) driven by repeated elements and novel gene families across ecological guilds.</title>
        <authorList>
            <consortium name="Lawrence Berkeley National Laboratory"/>
            <person name="Harder C.B."/>
            <person name="Miyauchi S."/>
            <person name="Viragh M."/>
            <person name="Kuo A."/>
            <person name="Thoen E."/>
            <person name="Andreopoulos B."/>
            <person name="Lu D."/>
            <person name="Skrede I."/>
            <person name="Drula E."/>
            <person name="Henrissat B."/>
            <person name="Morin E."/>
            <person name="Kohler A."/>
            <person name="Barry K."/>
            <person name="LaButti K."/>
            <person name="Morin E."/>
            <person name="Salamov A."/>
            <person name="Lipzen A."/>
            <person name="Mereny Z."/>
            <person name="Hegedus B."/>
            <person name="Baldrian P."/>
            <person name="Stursova M."/>
            <person name="Weitz H."/>
            <person name="Taylor A."/>
            <person name="Grigoriev I.V."/>
            <person name="Nagy L.G."/>
            <person name="Martin F."/>
            <person name="Kauserud H."/>
        </authorList>
    </citation>
    <scope>NUCLEOTIDE SEQUENCE</scope>
    <source>
        <strain evidence="2">CBHHK200</strain>
    </source>
</reference>
<name>A0AAD6WTD7_9AGAR</name>
<comment type="caution">
    <text evidence="2">The sequence shown here is derived from an EMBL/GenBank/DDBJ whole genome shotgun (WGS) entry which is preliminary data.</text>
</comment>
<proteinExistence type="predicted"/>